<evidence type="ECO:0000256" key="1">
    <source>
        <dbReference type="SAM" id="MobiDB-lite"/>
    </source>
</evidence>
<dbReference type="EMBL" id="AP019302">
    <property type="protein sequence ID" value="BBH06028.1"/>
    <property type="molecule type" value="Genomic_DNA"/>
</dbReference>
<name>A0A4Y1RQ48_PRUDU</name>
<dbReference type="AlphaFoldDB" id="A0A4Y1RQ48"/>
<reference evidence="2" key="1">
    <citation type="journal article" date="2019" name="Science">
        <title>Mutation of a bHLH transcription factor allowed almond domestication.</title>
        <authorList>
            <person name="Sanchez-Perez R."/>
            <person name="Pavan S."/>
            <person name="Mazzeo R."/>
            <person name="Moldovan C."/>
            <person name="Aiese Cigliano R."/>
            <person name="Del Cueto J."/>
            <person name="Ricciardi F."/>
            <person name="Lotti C."/>
            <person name="Ricciardi L."/>
            <person name="Dicenta F."/>
            <person name="Lopez-Marques R.L."/>
            <person name="Lindberg Moller B."/>
        </authorList>
    </citation>
    <scope>NUCLEOTIDE SEQUENCE</scope>
</reference>
<dbReference type="PANTHER" id="PTHR13348:SF0">
    <property type="entry name" value="RIBONUCLEASE P PROTEIN SUBUNIT P29"/>
    <property type="match status" value="1"/>
</dbReference>
<dbReference type="GO" id="GO:0001682">
    <property type="term" value="P:tRNA 5'-leader removal"/>
    <property type="evidence" value="ECO:0007669"/>
    <property type="project" value="InterPro"/>
</dbReference>
<dbReference type="GO" id="GO:0000172">
    <property type="term" value="C:ribonuclease MRP complex"/>
    <property type="evidence" value="ECO:0007669"/>
    <property type="project" value="InterPro"/>
</dbReference>
<sequence length="213" mass="23510">MAAELDLQQKKTVKRPKTEEAGKKSHIPSSSAVDSSAMLTASTSRSTPSKKGLSLFLVMLIPKSGDSAQKYMQGSRSKRIDNWILLDNYVQGRSVSTGSRARALQIHSKCSKKHIDQAKKKKEKKSMDCLICPKISIGEICVAQHMVATKNRLAQCLVTADLHGAIMSVAECKVTSYTGVGDYLAWGQTHFKKLEFVIVSSDFFTVYMGYKKI</sequence>
<dbReference type="PANTHER" id="PTHR13348">
    <property type="entry name" value="RIBONUCLEASE P SUBUNIT P29"/>
    <property type="match status" value="1"/>
</dbReference>
<evidence type="ECO:0000313" key="2">
    <source>
        <dbReference type="EMBL" id="BBH06028.1"/>
    </source>
</evidence>
<dbReference type="InterPro" id="IPR016848">
    <property type="entry name" value="RNase_P/MRP_Rpp29-subunit"/>
</dbReference>
<dbReference type="GO" id="GO:0030677">
    <property type="term" value="C:ribonuclease P complex"/>
    <property type="evidence" value="ECO:0007669"/>
    <property type="project" value="InterPro"/>
</dbReference>
<feature type="compositionally biased region" description="Polar residues" evidence="1">
    <location>
        <begin position="27"/>
        <end position="49"/>
    </location>
</feature>
<gene>
    <name evidence="2" type="ORF">Prudu_017574</name>
</gene>
<accession>A0A4Y1RQ48</accession>
<feature type="region of interest" description="Disordered" evidence="1">
    <location>
        <begin position="1"/>
        <end position="49"/>
    </location>
</feature>
<dbReference type="GO" id="GO:0006364">
    <property type="term" value="P:rRNA processing"/>
    <property type="evidence" value="ECO:0007669"/>
    <property type="project" value="TreeGrafter"/>
</dbReference>
<organism evidence="2">
    <name type="scientific">Prunus dulcis</name>
    <name type="common">Almond</name>
    <name type="synonym">Amygdalus dulcis</name>
    <dbReference type="NCBI Taxonomy" id="3755"/>
    <lineage>
        <taxon>Eukaryota</taxon>
        <taxon>Viridiplantae</taxon>
        <taxon>Streptophyta</taxon>
        <taxon>Embryophyta</taxon>
        <taxon>Tracheophyta</taxon>
        <taxon>Spermatophyta</taxon>
        <taxon>Magnoliopsida</taxon>
        <taxon>eudicotyledons</taxon>
        <taxon>Gunneridae</taxon>
        <taxon>Pentapetalae</taxon>
        <taxon>rosids</taxon>
        <taxon>fabids</taxon>
        <taxon>Rosales</taxon>
        <taxon>Rosaceae</taxon>
        <taxon>Amygdaloideae</taxon>
        <taxon>Amygdaleae</taxon>
        <taxon>Prunus</taxon>
    </lineage>
</organism>
<dbReference type="GO" id="GO:0033204">
    <property type="term" value="F:ribonuclease P RNA binding"/>
    <property type="evidence" value="ECO:0007669"/>
    <property type="project" value="InterPro"/>
</dbReference>
<protein>
    <submittedName>
        <fullName evidence="2">Ribonuclease P family protein</fullName>
    </submittedName>
</protein>
<proteinExistence type="predicted"/>